<sequence>MAQLTLDNIERDEALALLGNGDAHLRLLREALGVKVVARGETISLHGTEEQVDLARKIFDQMRSRYKRTRHLSVDDLRFYLSSAVYAEGASGSNRKPAAREIVGPMRRLWARTAGQSQFIEAMREHDLTFCIGPAGTGKSFLAVAAALEALHQGQIKRIILARPAVEAGEKLGFLPGDMEAKVHPYLRPLLDALRDMLDFHQVRSYLDNEVVEVVPLAFMRGRTLNESFVILDEAQNSTIPQMKMFLTRLGNESKAVVTGDVTQVDLPMGTTNGLSDAVHRLGTLDGVALVRMDKGDIVRHPLVQAIVNAYELTEGDSEGSESPGPEPQGQ</sequence>
<keyword evidence="4" id="KW-0547">Nucleotide-binding</keyword>
<protein>
    <recommendedName>
        <fullName evidence="6">PhoH-like protein</fullName>
    </recommendedName>
</protein>
<name>A0A518B890_9BACT</name>
<dbReference type="GO" id="GO:0005829">
    <property type="term" value="C:cytosol"/>
    <property type="evidence" value="ECO:0007669"/>
    <property type="project" value="TreeGrafter"/>
</dbReference>
<dbReference type="Proteomes" id="UP000317093">
    <property type="component" value="Chromosome"/>
</dbReference>
<dbReference type="OrthoDB" id="9773137at2"/>
<evidence type="ECO:0000256" key="2">
    <source>
        <dbReference type="ARBA" id="ARBA00010393"/>
    </source>
</evidence>
<evidence type="ECO:0000313" key="8">
    <source>
        <dbReference type="EMBL" id="QDU63189.1"/>
    </source>
</evidence>
<dbReference type="InterPro" id="IPR027417">
    <property type="entry name" value="P-loop_NTPase"/>
</dbReference>
<evidence type="ECO:0000256" key="6">
    <source>
        <dbReference type="ARBA" id="ARBA00039970"/>
    </source>
</evidence>
<dbReference type="Gene3D" id="3.40.50.300">
    <property type="entry name" value="P-loop containing nucleotide triphosphate hydrolases"/>
    <property type="match status" value="1"/>
</dbReference>
<dbReference type="InterPro" id="IPR003714">
    <property type="entry name" value="PhoH"/>
</dbReference>
<evidence type="ECO:0000256" key="1">
    <source>
        <dbReference type="ARBA" id="ARBA00004496"/>
    </source>
</evidence>
<evidence type="ECO:0000313" key="9">
    <source>
        <dbReference type="Proteomes" id="UP000317093"/>
    </source>
</evidence>
<reference evidence="8 9" key="1">
    <citation type="submission" date="2019-02" db="EMBL/GenBank/DDBJ databases">
        <title>Deep-cultivation of Planctomycetes and their phenomic and genomic characterization uncovers novel biology.</title>
        <authorList>
            <person name="Wiegand S."/>
            <person name="Jogler M."/>
            <person name="Boedeker C."/>
            <person name="Pinto D."/>
            <person name="Vollmers J."/>
            <person name="Rivas-Marin E."/>
            <person name="Kohn T."/>
            <person name="Peeters S.H."/>
            <person name="Heuer A."/>
            <person name="Rast P."/>
            <person name="Oberbeckmann S."/>
            <person name="Bunk B."/>
            <person name="Jeske O."/>
            <person name="Meyerdierks A."/>
            <person name="Storesund J.E."/>
            <person name="Kallscheuer N."/>
            <person name="Luecker S."/>
            <person name="Lage O.M."/>
            <person name="Pohl T."/>
            <person name="Merkel B.J."/>
            <person name="Hornburger P."/>
            <person name="Mueller R.-W."/>
            <person name="Bruemmer F."/>
            <person name="Labrenz M."/>
            <person name="Spormann A.M."/>
            <person name="Op den Camp H."/>
            <person name="Overmann J."/>
            <person name="Amann R."/>
            <person name="Jetten M.S.M."/>
            <person name="Mascher T."/>
            <person name="Medema M.H."/>
            <person name="Devos D.P."/>
            <person name="Kaster A.-K."/>
            <person name="Ovreas L."/>
            <person name="Rohde M."/>
            <person name="Galperin M.Y."/>
            <person name="Jogler C."/>
        </authorList>
    </citation>
    <scope>NUCLEOTIDE SEQUENCE [LARGE SCALE GENOMIC DNA]</scope>
    <source>
        <strain evidence="8 9">Pan216</strain>
    </source>
</reference>
<dbReference type="GO" id="GO:0005524">
    <property type="term" value="F:ATP binding"/>
    <property type="evidence" value="ECO:0007669"/>
    <property type="project" value="UniProtKB-KW"/>
</dbReference>
<proteinExistence type="inferred from homology"/>
<evidence type="ECO:0000256" key="5">
    <source>
        <dbReference type="ARBA" id="ARBA00022840"/>
    </source>
</evidence>
<dbReference type="FunFam" id="3.40.50.300:FF:000013">
    <property type="entry name" value="PhoH family ATPase"/>
    <property type="match status" value="1"/>
</dbReference>
<dbReference type="Pfam" id="PF02562">
    <property type="entry name" value="PhoH"/>
    <property type="match status" value="1"/>
</dbReference>
<dbReference type="RefSeq" id="WP_145260462.1">
    <property type="nucleotide sequence ID" value="NZ_CP036279.1"/>
</dbReference>
<keyword evidence="9" id="KW-1185">Reference proteome</keyword>
<comment type="similarity">
    <text evidence="2">Belongs to the PhoH family.</text>
</comment>
<organism evidence="8 9">
    <name type="scientific">Kolteria novifilia</name>
    <dbReference type="NCBI Taxonomy" id="2527975"/>
    <lineage>
        <taxon>Bacteria</taxon>
        <taxon>Pseudomonadati</taxon>
        <taxon>Planctomycetota</taxon>
        <taxon>Planctomycetia</taxon>
        <taxon>Kolteriales</taxon>
        <taxon>Kolteriaceae</taxon>
        <taxon>Kolteria</taxon>
    </lineage>
</organism>
<keyword evidence="5" id="KW-0067">ATP-binding</keyword>
<feature type="domain" description="PhoH-like protein" evidence="7">
    <location>
        <begin position="111"/>
        <end position="312"/>
    </location>
</feature>
<evidence type="ECO:0000259" key="7">
    <source>
        <dbReference type="Pfam" id="PF02562"/>
    </source>
</evidence>
<keyword evidence="3" id="KW-0963">Cytoplasm</keyword>
<evidence type="ECO:0000256" key="4">
    <source>
        <dbReference type="ARBA" id="ARBA00022741"/>
    </source>
</evidence>
<dbReference type="PANTHER" id="PTHR30473">
    <property type="entry name" value="PROTEIN PHOH"/>
    <property type="match status" value="1"/>
</dbReference>
<dbReference type="SUPFAM" id="SSF52540">
    <property type="entry name" value="P-loop containing nucleoside triphosphate hydrolases"/>
    <property type="match status" value="1"/>
</dbReference>
<dbReference type="AlphaFoldDB" id="A0A518B890"/>
<comment type="subcellular location">
    <subcellularLocation>
        <location evidence="1">Cytoplasm</location>
    </subcellularLocation>
</comment>
<accession>A0A518B890</accession>
<dbReference type="InterPro" id="IPR051451">
    <property type="entry name" value="PhoH2-like"/>
</dbReference>
<dbReference type="KEGG" id="knv:Pan216_40640"/>
<dbReference type="EMBL" id="CP036279">
    <property type="protein sequence ID" value="QDU63189.1"/>
    <property type="molecule type" value="Genomic_DNA"/>
</dbReference>
<dbReference type="PANTHER" id="PTHR30473:SF1">
    <property type="entry name" value="PHOH-LIKE PROTEIN"/>
    <property type="match status" value="1"/>
</dbReference>
<gene>
    <name evidence="8" type="ORF">Pan216_40640</name>
</gene>
<evidence type="ECO:0000256" key="3">
    <source>
        <dbReference type="ARBA" id="ARBA00022490"/>
    </source>
</evidence>